<evidence type="ECO:0000313" key="2">
    <source>
        <dbReference type="EMBL" id="CAB9514362.1"/>
    </source>
</evidence>
<organism evidence="2 3">
    <name type="scientific">Seminavis robusta</name>
    <dbReference type="NCBI Taxonomy" id="568900"/>
    <lineage>
        <taxon>Eukaryota</taxon>
        <taxon>Sar</taxon>
        <taxon>Stramenopiles</taxon>
        <taxon>Ochrophyta</taxon>
        <taxon>Bacillariophyta</taxon>
        <taxon>Bacillariophyceae</taxon>
        <taxon>Bacillariophycidae</taxon>
        <taxon>Naviculales</taxon>
        <taxon>Naviculaceae</taxon>
        <taxon>Seminavis</taxon>
    </lineage>
</organism>
<evidence type="ECO:0000313" key="3">
    <source>
        <dbReference type="Proteomes" id="UP001153069"/>
    </source>
</evidence>
<protein>
    <submittedName>
        <fullName evidence="2">Uncharacterized protein</fullName>
    </submittedName>
</protein>
<name>A0A9N8HIV7_9STRA</name>
<evidence type="ECO:0000256" key="1">
    <source>
        <dbReference type="SAM" id="MobiDB-lite"/>
    </source>
</evidence>
<gene>
    <name evidence="2" type="ORF">SEMRO_649_G181200.1</name>
</gene>
<reference evidence="2" key="1">
    <citation type="submission" date="2020-06" db="EMBL/GenBank/DDBJ databases">
        <authorList>
            <consortium name="Plant Systems Biology data submission"/>
        </authorList>
    </citation>
    <scope>NUCLEOTIDE SEQUENCE</scope>
    <source>
        <strain evidence="2">D6</strain>
    </source>
</reference>
<dbReference type="AlphaFoldDB" id="A0A9N8HIV7"/>
<proteinExistence type="predicted"/>
<keyword evidence="3" id="KW-1185">Reference proteome</keyword>
<dbReference type="Proteomes" id="UP001153069">
    <property type="component" value="Unassembled WGS sequence"/>
</dbReference>
<dbReference type="EMBL" id="CAICTM010000648">
    <property type="protein sequence ID" value="CAB9514362.1"/>
    <property type="molecule type" value="Genomic_DNA"/>
</dbReference>
<comment type="caution">
    <text evidence="2">The sequence shown here is derived from an EMBL/GenBank/DDBJ whole genome shotgun (WGS) entry which is preliminary data.</text>
</comment>
<feature type="compositionally biased region" description="Low complexity" evidence="1">
    <location>
        <begin position="8"/>
        <end position="18"/>
    </location>
</feature>
<sequence length="275" mass="30426">MDPESRKSSNNSSSIGSGAPTAPGTVTGASALLASGLTTSLMAEEVVSFLDRTSVLSCMEVTQAENQFQLTNYYCSDHGSKLECQKGLREEIIPKKFPWLKKQKESNDAGNEPKKKLKKIDCEDCVNLEHGLDRCPCCEEFSEQKWMVTCQKPGCGKKACDTCLEYDLVVIEYCDDCREWACKDCVPLDYYYCDIANTVSVPPVEILSTALVAVSFVVILEKEQQQQQTGWAPWIGLISLTKFTLGGKGQTRNFATEATQSIGFTALTFRSTKLR</sequence>
<feature type="region of interest" description="Disordered" evidence="1">
    <location>
        <begin position="1"/>
        <end position="23"/>
    </location>
</feature>
<accession>A0A9N8HIV7</accession>